<organism evidence="1 2">
    <name type="scientific">Proteus phage PM2</name>
    <dbReference type="NCBI Taxonomy" id="2025809"/>
    <lineage>
        <taxon>Viruses</taxon>
        <taxon>Duplodnaviria</taxon>
        <taxon>Heunggongvirae</taxon>
        <taxon>Uroviricota</taxon>
        <taxon>Caudoviricetes</taxon>
        <taxon>Pantevenvirales</taxon>
        <taxon>Straboviridae</taxon>
        <taxon>Bragavirus</taxon>
        <taxon>Bragavirus pm2</taxon>
    </lineage>
</organism>
<dbReference type="RefSeq" id="YP_010092081.1">
    <property type="nucleotide sequence ID" value="NC_055727.1"/>
</dbReference>
<dbReference type="EMBL" id="MF001355">
    <property type="protein sequence ID" value="ASZ76473.1"/>
    <property type="molecule type" value="Genomic_DNA"/>
</dbReference>
<proteinExistence type="predicted"/>
<protein>
    <submittedName>
        <fullName evidence="1">Uncharacterized protein</fullName>
    </submittedName>
</protein>
<reference evidence="1 2" key="1">
    <citation type="submission" date="2017-04" db="EMBL/GenBank/DDBJ databases">
        <title>Complete Genome Sequence of Lytic Bacteriophage PM2 Infecting Proteus mirabilis Isolates.</title>
        <authorList>
            <person name="Kim D."/>
            <person name="Kim Y.J."/>
            <person name="Han B.K."/>
            <person name="Kim H."/>
        </authorList>
    </citation>
    <scope>NUCLEOTIDE SEQUENCE [LARGE SCALE GENOMIC DNA]</scope>
</reference>
<dbReference type="KEGG" id="vg:65109626"/>
<evidence type="ECO:0000313" key="1">
    <source>
        <dbReference type="EMBL" id="ASZ76473.1"/>
    </source>
</evidence>
<sequence length="91" mass="10511">MINKDIQYDAVLDVVYTFETVDEIKEFLNQSVNGSFSLSGYISDDKKKRFYNGSYVTTSTIKSFEMINDKSALVKTRNTIYLVYFNLVGKH</sequence>
<dbReference type="GeneID" id="65109626"/>
<dbReference type="Proteomes" id="UP000257595">
    <property type="component" value="Segment"/>
</dbReference>
<accession>A0A249XWW3</accession>
<keyword evidence="2" id="KW-1185">Reference proteome</keyword>
<name>A0A249XWW3_9CAUD</name>
<evidence type="ECO:0000313" key="2">
    <source>
        <dbReference type="Proteomes" id="UP000257595"/>
    </source>
</evidence>